<feature type="transmembrane region" description="Helical" evidence="7">
    <location>
        <begin position="310"/>
        <end position="331"/>
    </location>
</feature>
<dbReference type="GO" id="GO:0005886">
    <property type="term" value="C:plasma membrane"/>
    <property type="evidence" value="ECO:0007669"/>
    <property type="project" value="UniProtKB-SubCell"/>
</dbReference>
<evidence type="ECO:0000256" key="2">
    <source>
        <dbReference type="ARBA" id="ARBA00022475"/>
    </source>
</evidence>
<evidence type="ECO:0000256" key="7">
    <source>
        <dbReference type="SAM" id="Phobius"/>
    </source>
</evidence>
<feature type="compositionally biased region" description="Low complexity" evidence="6">
    <location>
        <begin position="191"/>
        <end position="206"/>
    </location>
</feature>
<sequence length="454" mass="47393">MSTTTGVDALAARIHAIDWDGDPGRTRSRVALMREYLRRSALWTRALGAKGWPFHDIAQAAAPGVRAAPEVVAGVLESPVVAERYPLVGRSCVWALHLAAARDAGAALPGLPDPFEPLIRMYERGGGFSLSTTGTIDVGAASLYRGTLLDHLGDEPRAPETDAGLDALDGAGGTAVSAAPGAPARPDPVPRADTPLYPSAAYALSAPPAPPPGGAPPGGAIPAGGPVSPAAPAPAPAAPYAPPPPGYRRPRLGAPAPAHGYPPPGHPSPYAGPPPPRPGLRHHTHWNPQEPARGLAEPGYRFLARVLDTVVAGVLWFLSMLATTFTAVIIGGGDIVMGEGSGLAFQVGAVFSFLLFPILWEWFQVGLWGRSVGKMLLGLWVVRAEGGGRLPAGRALVRALCFAPGFTNAVNWLLPWSLANVLWSLPDKRLRRCLHDRAARSVVVHVPWFPGSAA</sequence>
<dbReference type="PANTHER" id="PTHR36115">
    <property type="entry name" value="PROLINE-RICH ANTIGEN HOMOLOG-RELATED"/>
    <property type="match status" value="1"/>
</dbReference>
<evidence type="ECO:0000256" key="1">
    <source>
        <dbReference type="ARBA" id="ARBA00004651"/>
    </source>
</evidence>
<keyword evidence="4 7" id="KW-1133">Transmembrane helix</keyword>
<name>A0A1M6LY67_9ACTN</name>
<feature type="domain" description="RDD" evidence="8">
    <location>
        <begin position="296"/>
        <end position="439"/>
    </location>
</feature>
<comment type="subcellular location">
    <subcellularLocation>
        <location evidence="1">Cell membrane</location>
        <topology evidence="1">Multi-pass membrane protein</topology>
    </subcellularLocation>
</comment>
<evidence type="ECO:0000259" key="8">
    <source>
        <dbReference type="Pfam" id="PF06271"/>
    </source>
</evidence>
<dbReference type="PANTHER" id="PTHR36115:SF4">
    <property type="entry name" value="MEMBRANE PROTEIN"/>
    <property type="match status" value="1"/>
</dbReference>
<keyword evidence="5 7" id="KW-0472">Membrane</keyword>
<dbReference type="EMBL" id="FQZK01000009">
    <property type="protein sequence ID" value="SHJ75993.1"/>
    <property type="molecule type" value="Genomic_DNA"/>
</dbReference>
<organism evidence="9 10">
    <name type="scientific">Nocardiopsis flavescens</name>
    <dbReference type="NCBI Taxonomy" id="758803"/>
    <lineage>
        <taxon>Bacteria</taxon>
        <taxon>Bacillati</taxon>
        <taxon>Actinomycetota</taxon>
        <taxon>Actinomycetes</taxon>
        <taxon>Streptosporangiales</taxon>
        <taxon>Nocardiopsidaceae</taxon>
        <taxon>Nocardiopsis</taxon>
    </lineage>
</organism>
<feature type="compositionally biased region" description="Low complexity" evidence="6">
    <location>
        <begin position="161"/>
        <end position="182"/>
    </location>
</feature>
<evidence type="ECO:0000256" key="4">
    <source>
        <dbReference type="ARBA" id="ARBA00022989"/>
    </source>
</evidence>
<dbReference type="STRING" id="758803.SAMN05421803_109101"/>
<feature type="compositionally biased region" description="Pro residues" evidence="6">
    <location>
        <begin position="229"/>
        <end position="247"/>
    </location>
</feature>
<dbReference type="AlphaFoldDB" id="A0A1M6LY67"/>
<accession>A0A1M6LY67</accession>
<keyword evidence="2" id="KW-1003">Cell membrane</keyword>
<protein>
    <submittedName>
        <fullName evidence="9">RDD family protein</fullName>
    </submittedName>
</protein>
<evidence type="ECO:0000313" key="9">
    <source>
        <dbReference type="EMBL" id="SHJ75993.1"/>
    </source>
</evidence>
<evidence type="ECO:0000256" key="3">
    <source>
        <dbReference type="ARBA" id="ARBA00022692"/>
    </source>
</evidence>
<feature type="compositionally biased region" description="Low complexity" evidence="6">
    <location>
        <begin position="218"/>
        <end position="228"/>
    </location>
</feature>
<gene>
    <name evidence="9" type="ORF">SAMN05421803_109101</name>
</gene>
<dbReference type="InterPro" id="IPR051791">
    <property type="entry name" value="Pra-immunoreactive"/>
</dbReference>
<reference evidence="9 10" key="1">
    <citation type="submission" date="2016-11" db="EMBL/GenBank/DDBJ databases">
        <authorList>
            <person name="Jaros S."/>
            <person name="Januszkiewicz K."/>
            <person name="Wedrychowicz H."/>
        </authorList>
    </citation>
    <scope>NUCLEOTIDE SEQUENCE [LARGE SCALE GENOMIC DNA]</scope>
    <source>
        <strain evidence="9 10">CGMCC 4.5723</strain>
    </source>
</reference>
<evidence type="ECO:0000313" key="10">
    <source>
        <dbReference type="Proteomes" id="UP000184452"/>
    </source>
</evidence>
<evidence type="ECO:0000256" key="6">
    <source>
        <dbReference type="SAM" id="MobiDB-lite"/>
    </source>
</evidence>
<feature type="region of interest" description="Disordered" evidence="6">
    <location>
        <begin position="153"/>
        <end position="291"/>
    </location>
</feature>
<proteinExistence type="predicted"/>
<feature type="transmembrane region" description="Helical" evidence="7">
    <location>
        <begin position="343"/>
        <end position="363"/>
    </location>
</feature>
<dbReference type="Pfam" id="PF06271">
    <property type="entry name" value="RDD"/>
    <property type="match status" value="1"/>
</dbReference>
<evidence type="ECO:0000256" key="5">
    <source>
        <dbReference type="ARBA" id="ARBA00023136"/>
    </source>
</evidence>
<dbReference type="Proteomes" id="UP000184452">
    <property type="component" value="Unassembled WGS sequence"/>
</dbReference>
<dbReference type="RefSeq" id="WP_245833278.1">
    <property type="nucleotide sequence ID" value="NZ_FQZK01000009.1"/>
</dbReference>
<dbReference type="InterPro" id="IPR010432">
    <property type="entry name" value="RDD"/>
</dbReference>
<keyword evidence="3 7" id="KW-0812">Transmembrane</keyword>
<feature type="compositionally biased region" description="Pro residues" evidence="6">
    <location>
        <begin position="260"/>
        <end position="278"/>
    </location>
</feature>
<keyword evidence="10" id="KW-1185">Reference proteome</keyword>